<name>A0A2J7TG06_METSI</name>
<dbReference type="InterPro" id="IPR025600">
    <property type="entry name" value="YccJ"/>
</dbReference>
<sequence length="86" mass="9647">MTTKAGGGKDTEMTYVPSHIRGFAIIHDTSVEIARAIFEIADDGDEERIWLEPTAEESEAVLKRAWELAGPTGTELHWSDEIHRRP</sequence>
<protein>
    <submittedName>
        <fullName evidence="1">Uncharacterized protein</fullName>
    </submittedName>
</protein>
<dbReference type="Pfam" id="PF13993">
    <property type="entry name" value="YccJ"/>
    <property type="match status" value="1"/>
</dbReference>
<evidence type="ECO:0000313" key="1">
    <source>
        <dbReference type="EMBL" id="PNG25715.1"/>
    </source>
</evidence>
<dbReference type="Proteomes" id="UP000236286">
    <property type="component" value="Unassembled WGS sequence"/>
</dbReference>
<gene>
    <name evidence="1" type="ORF">CR492_12420</name>
</gene>
<dbReference type="RefSeq" id="WP_102844069.1">
    <property type="nucleotide sequence ID" value="NZ_PDZR01000013.1"/>
</dbReference>
<dbReference type="AlphaFoldDB" id="A0A2J7TG06"/>
<reference evidence="1 2" key="1">
    <citation type="submission" date="2017-10" db="EMBL/GenBank/DDBJ databases">
        <title>Genome announcement of Methylocella silvestris TVC from permafrost.</title>
        <authorList>
            <person name="Wang J."/>
            <person name="Geng K."/>
            <person name="Ul-Haque F."/>
            <person name="Crombie A.T."/>
            <person name="Street L.E."/>
            <person name="Wookey P.A."/>
            <person name="Murrell J.C."/>
            <person name="Pratscher J."/>
        </authorList>
    </citation>
    <scope>NUCLEOTIDE SEQUENCE [LARGE SCALE GENOMIC DNA]</scope>
    <source>
        <strain evidence="1 2">TVC</strain>
    </source>
</reference>
<comment type="caution">
    <text evidence="1">The sequence shown here is derived from an EMBL/GenBank/DDBJ whole genome shotgun (WGS) entry which is preliminary data.</text>
</comment>
<organism evidence="1 2">
    <name type="scientific">Methylocella silvestris</name>
    <dbReference type="NCBI Taxonomy" id="199596"/>
    <lineage>
        <taxon>Bacteria</taxon>
        <taxon>Pseudomonadati</taxon>
        <taxon>Pseudomonadota</taxon>
        <taxon>Alphaproteobacteria</taxon>
        <taxon>Hyphomicrobiales</taxon>
        <taxon>Beijerinckiaceae</taxon>
        <taxon>Methylocella</taxon>
    </lineage>
</organism>
<dbReference type="EMBL" id="PDZR01000013">
    <property type="protein sequence ID" value="PNG25715.1"/>
    <property type="molecule type" value="Genomic_DNA"/>
</dbReference>
<evidence type="ECO:0000313" key="2">
    <source>
        <dbReference type="Proteomes" id="UP000236286"/>
    </source>
</evidence>
<proteinExistence type="predicted"/>
<accession>A0A2J7TG06</accession>